<dbReference type="Proteomes" id="UP001186944">
    <property type="component" value="Unassembled WGS sequence"/>
</dbReference>
<evidence type="ECO:0000256" key="1">
    <source>
        <dbReference type="ARBA" id="ARBA00022741"/>
    </source>
</evidence>
<dbReference type="SMART" id="SM00225">
    <property type="entry name" value="BTB"/>
    <property type="match status" value="2"/>
</dbReference>
<reference evidence="5" key="1">
    <citation type="submission" date="2019-08" db="EMBL/GenBank/DDBJ databases">
        <title>The improved chromosome-level genome for the pearl oyster Pinctada fucata martensii using PacBio sequencing and Hi-C.</title>
        <authorList>
            <person name="Zheng Z."/>
        </authorList>
    </citation>
    <scope>NUCLEOTIDE SEQUENCE</scope>
    <source>
        <strain evidence="5">ZZ-2019</strain>
        <tissue evidence="5">Adductor muscle</tissue>
    </source>
</reference>
<dbReference type="InterPro" id="IPR003578">
    <property type="entry name" value="Small_GTPase_Rho"/>
</dbReference>
<feature type="compositionally biased region" description="Basic and acidic residues" evidence="3">
    <location>
        <begin position="312"/>
        <end position="328"/>
    </location>
</feature>
<feature type="domain" description="BTB" evidence="4">
    <location>
        <begin position="464"/>
        <end position="527"/>
    </location>
</feature>
<dbReference type="InterPro" id="IPR027417">
    <property type="entry name" value="P-loop_NTPase"/>
</dbReference>
<proteinExistence type="predicted"/>
<feature type="region of interest" description="Disordered" evidence="3">
    <location>
        <begin position="309"/>
        <end position="335"/>
    </location>
</feature>
<dbReference type="Gene3D" id="3.30.710.10">
    <property type="entry name" value="Potassium Channel Kv1.1, Chain A"/>
    <property type="match status" value="2"/>
</dbReference>
<dbReference type="AlphaFoldDB" id="A0AA88Y0F3"/>
<name>A0AA88Y0F3_PINIB</name>
<evidence type="ECO:0000256" key="3">
    <source>
        <dbReference type="SAM" id="MobiDB-lite"/>
    </source>
</evidence>
<dbReference type="CDD" id="cd18499">
    <property type="entry name" value="BACK_RHOBTB"/>
    <property type="match status" value="1"/>
</dbReference>
<keyword evidence="1" id="KW-0547">Nucleotide-binding</keyword>
<dbReference type="SUPFAM" id="SSF52540">
    <property type="entry name" value="P-loop containing nucleoside triphosphate hydrolases"/>
    <property type="match status" value="1"/>
</dbReference>
<comment type="caution">
    <text evidence="5">The sequence shown here is derived from an EMBL/GenBank/DDBJ whole genome shotgun (WGS) entry which is preliminary data.</text>
</comment>
<dbReference type="PROSITE" id="PS50097">
    <property type="entry name" value="BTB"/>
    <property type="match status" value="1"/>
</dbReference>
<evidence type="ECO:0000259" key="4">
    <source>
        <dbReference type="PROSITE" id="PS50097"/>
    </source>
</evidence>
<keyword evidence="6" id="KW-1185">Reference proteome</keyword>
<sequence>MVNRSVSLTEGSQYEYIKCVVVGDSSVGKTCLVCAWACGTKYSLERLVKTPVSTVWAIDHYRNDKEVLDRSWCNVDGVRVSLKLWDTFGYHDKNRKFAYRGADVVLLCFSVVRPNSLKNVQKVWVNEIQACCPATPIVLVGTHADMRFICKDSGYKTMTKGLLYKEIKESDILTPEVGRQVAKEIGAPYYETSVLTEYGIEELFFNVIRAAMVERRKIKFWNPQLRRVQYPLIQKPMKYPQPKLPLIENPGQVRLENLGILLNSDGDIAFDVQGTIIMAYKICLVIAEPVFENLIFHWNNQQCCLSRTSSSKSEKKLENKKEDKKNLIENEEDSESVAMEMGSFKFSEKGSNSGRMMNCTGFLKVEEKLHGNRSITYVTVNPEVTPRMFHLVLEYLYQGKLSKSLDCLSELKETADLLNITSLSLTISNLLSNEDFLNLQVEKHFYEDRNTKLQDIGLDKGHLTDIKFLLEDGVVSAHKPILRARCEMMFAMFSDNFVEAKADQITFPGMDRMTFKALLQYLYVGTVPSLASIDIIAMIEAANRLCLNHLLRLLEYSIMSELTAMEERGEDIVEDVLTLLEPVQLHNADKLARWCLEFLCTHYLEVQQRFGKVLQNIQPENLQYVERNRWPPEWYLRELEYYEKAVQESTPKLLIQQKTQFSRWQRCKSSCLCFGGRRGKVVLQDPEDLMA</sequence>
<dbReference type="InterPro" id="IPR000210">
    <property type="entry name" value="BTB/POZ_dom"/>
</dbReference>
<dbReference type="SUPFAM" id="SSF54695">
    <property type="entry name" value="POZ domain"/>
    <property type="match status" value="2"/>
</dbReference>
<dbReference type="Pfam" id="PF00071">
    <property type="entry name" value="Ras"/>
    <property type="match status" value="1"/>
</dbReference>
<dbReference type="PANTHER" id="PTHR24072">
    <property type="entry name" value="RHO FAMILY GTPASE"/>
    <property type="match status" value="1"/>
</dbReference>
<dbReference type="InterPro" id="IPR001806">
    <property type="entry name" value="Small_GTPase"/>
</dbReference>
<dbReference type="NCBIfam" id="TIGR00231">
    <property type="entry name" value="small_GTP"/>
    <property type="match status" value="1"/>
</dbReference>
<evidence type="ECO:0000313" key="5">
    <source>
        <dbReference type="EMBL" id="KAK3095363.1"/>
    </source>
</evidence>
<evidence type="ECO:0000256" key="2">
    <source>
        <dbReference type="ARBA" id="ARBA00023134"/>
    </source>
</evidence>
<protein>
    <recommendedName>
        <fullName evidence="4">BTB domain-containing protein</fullName>
    </recommendedName>
</protein>
<dbReference type="PROSITE" id="PS51419">
    <property type="entry name" value="RAB"/>
    <property type="match status" value="1"/>
</dbReference>
<dbReference type="InterPro" id="IPR005225">
    <property type="entry name" value="Small_GTP-bd"/>
</dbReference>
<dbReference type="PROSITE" id="PS51421">
    <property type="entry name" value="RAS"/>
    <property type="match status" value="1"/>
</dbReference>
<dbReference type="SMART" id="SM00175">
    <property type="entry name" value="RAB"/>
    <property type="match status" value="1"/>
</dbReference>
<dbReference type="PROSITE" id="PS51420">
    <property type="entry name" value="RHO"/>
    <property type="match status" value="1"/>
</dbReference>
<accession>A0AA88Y0F3</accession>
<evidence type="ECO:0000313" key="6">
    <source>
        <dbReference type="Proteomes" id="UP001186944"/>
    </source>
</evidence>
<dbReference type="SMART" id="SM00174">
    <property type="entry name" value="RHO"/>
    <property type="match status" value="1"/>
</dbReference>
<dbReference type="InterPro" id="IPR011333">
    <property type="entry name" value="SKP1/BTB/POZ_sf"/>
</dbReference>
<dbReference type="GO" id="GO:0007264">
    <property type="term" value="P:small GTPase-mediated signal transduction"/>
    <property type="evidence" value="ECO:0007669"/>
    <property type="project" value="InterPro"/>
</dbReference>
<dbReference type="Gene3D" id="3.40.50.300">
    <property type="entry name" value="P-loop containing nucleotide triphosphate hydrolases"/>
    <property type="match status" value="1"/>
</dbReference>
<keyword evidence="2" id="KW-0342">GTP-binding</keyword>
<gene>
    <name evidence="5" type="ORF">FSP39_013779</name>
</gene>
<dbReference type="GO" id="GO:0003924">
    <property type="term" value="F:GTPase activity"/>
    <property type="evidence" value="ECO:0007669"/>
    <property type="project" value="InterPro"/>
</dbReference>
<dbReference type="Pfam" id="PF00651">
    <property type="entry name" value="BTB"/>
    <property type="match status" value="2"/>
</dbReference>
<dbReference type="EMBL" id="VSWD01000008">
    <property type="protein sequence ID" value="KAK3095363.1"/>
    <property type="molecule type" value="Genomic_DNA"/>
</dbReference>
<organism evidence="5 6">
    <name type="scientific">Pinctada imbricata</name>
    <name type="common">Atlantic pearl-oyster</name>
    <name type="synonym">Pinctada martensii</name>
    <dbReference type="NCBI Taxonomy" id="66713"/>
    <lineage>
        <taxon>Eukaryota</taxon>
        <taxon>Metazoa</taxon>
        <taxon>Spiralia</taxon>
        <taxon>Lophotrochozoa</taxon>
        <taxon>Mollusca</taxon>
        <taxon>Bivalvia</taxon>
        <taxon>Autobranchia</taxon>
        <taxon>Pteriomorphia</taxon>
        <taxon>Pterioida</taxon>
        <taxon>Pterioidea</taxon>
        <taxon>Pteriidae</taxon>
        <taxon>Pinctada</taxon>
    </lineage>
</organism>
<dbReference type="SMART" id="SM00173">
    <property type="entry name" value="RAS"/>
    <property type="match status" value="1"/>
</dbReference>
<dbReference type="GO" id="GO:0005525">
    <property type="term" value="F:GTP binding"/>
    <property type="evidence" value="ECO:0007669"/>
    <property type="project" value="UniProtKB-KW"/>
</dbReference>
<dbReference type="PRINTS" id="PR00449">
    <property type="entry name" value="RASTRNSFRMNG"/>
</dbReference>